<proteinExistence type="predicted"/>
<dbReference type="EMBL" id="FNXY01000004">
    <property type="protein sequence ID" value="SEI93329.1"/>
    <property type="molecule type" value="Genomic_DNA"/>
</dbReference>
<dbReference type="Gene3D" id="3.40.50.180">
    <property type="entry name" value="Methylesterase CheB, C-terminal domain"/>
    <property type="match status" value="1"/>
</dbReference>
<dbReference type="NCBIfam" id="TIGR00229">
    <property type="entry name" value="sensory_box"/>
    <property type="match status" value="3"/>
</dbReference>
<feature type="domain" description="PAS" evidence="9">
    <location>
        <begin position="863"/>
        <end position="933"/>
    </location>
</feature>
<dbReference type="SMART" id="SM00388">
    <property type="entry name" value="HisKA"/>
    <property type="match status" value="1"/>
</dbReference>
<evidence type="ECO:0000256" key="1">
    <source>
        <dbReference type="ARBA" id="ARBA00000085"/>
    </source>
</evidence>
<dbReference type="Pfam" id="PF08447">
    <property type="entry name" value="PAS_3"/>
    <property type="match status" value="1"/>
</dbReference>
<keyword evidence="7" id="KW-0175">Coiled coil</keyword>
<dbReference type="Proteomes" id="UP000199532">
    <property type="component" value="Unassembled WGS sequence"/>
</dbReference>
<dbReference type="InterPro" id="IPR013655">
    <property type="entry name" value="PAS_fold_3"/>
</dbReference>
<dbReference type="SMART" id="SM00086">
    <property type="entry name" value="PAC"/>
    <property type="match status" value="1"/>
</dbReference>
<evidence type="ECO:0000259" key="10">
    <source>
        <dbReference type="PROSITE" id="PS50113"/>
    </source>
</evidence>
<dbReference type="PANTHER" id="PTHR24422">
    <property type="entry name" value="CHEMOTAXIS PROTEIN METHYLTRANSFERASE"/>
    <property type="match status" value="1"/>
</dbReference>
<feature type="coiled-coil region" evidence="7">
    <location>
        <begin position="656"/>
        <end position="736"/>
    </location>
</feature>
<feature type="domain" description="CheR-type methyltransferase" evidence="12">
    <location>
        <begin position="221"/>
        <end position="486"/>
    </location>
</feature>
<keyword evidence="6" id="KW-0378">Hydrolase</keyword>
<dbReference type="InterPro" id="IPR000700">
    <property type="entry name" value="PAS-assoc_C"/>
</dbReference>
<evidence type="ECO:0000256" key="6">
    <source>
        <dbReference type="PROSITE-ProRule" id="PRU00050"/>
    </source>
</evidence>
<gene>
    <name evidence="13" type="ORF">SAMN04487995_2611</name>
</gene>
<feature type="domain" description="CheB-type methylesterase" evidence="11">
    <location>
        <begin position="17"/>
        <end position="195"/>
    </location>
</feature>
<evidence type="ECO:0000259" key="12">
    <source>
        <dbReference type="PROSITE" id="PS50123"/>
    </source>
</evidence>
<dbReference type="InterPro" id="IPR005467">
    <property type="entry name" value="His_kinase_dom"/>
</dbReference>
<dbReference type="SUPFAM" id="SSF55785">
    <property type="entry name" value="PYP-like sensor domain (PAS domain)"/>
    <property type="match status" value="3"/>
</dbReference>
<dbReference type="InterPro" id="IPR000673">
    <property type="entry name" value="Sig_transdc_resp-reg_Me-estase"/>
</dbReference>
<dbReference type="Gene3D" id="3.30.565.10">
    <property type="entry name" value="Histidine kinase-like ATPase, C-terminal domain"/>
    <property type="match status" value="1"/>
</dbReference>
<evidence type="ECO:0000259" key="11">
    <source>
        <dbReference type="PROSITE" id="PS50122"/>
    </source>
</evidence>
<dbReference type="InterPro" id="IPR036890">
    <property type="entry name" value="HATPase_C_sf"/>
</dbReference>
<comment type="catalytic activity">
    <reaction evidence="2">
        <text>L-glutamyl-[protein] + S-adenosyl-L-methionine = [protein]-L-glutamate 5-O-methyl ester + S-adenosyl-L-homocysteine</text>
        <dbReference type="Rhea" id="RHEA:24452"/>
        <dbReference type="Rhea" id="RHEA-COMP:10208"/>
        <dbReference type="Rhea" id="RHEA-COMP:10311"/>
        <dbReference type="ChEBI" id="CHEBI:29973"/>
        <dbReference type="ChEBI" id="CHEBI:57856"/>
        <dbReference type="ChEBI" id="CHEBI:59789"/>
        <dbReference type="ChEBI" id="CHEBI:82795"/>
        <dbReference type="EC" id="2.1.1.80"/>
    </reaction>
</comment>
<dbReference type="PRINTS" id="PR00996">
    <property type="entry name" value="CHERMTFRASE"/>
</dbReference>
<dbReference type="PROSITE" id="PS50122">
    <property type="entry name" value="CHEB"/>
    <property type="match status" value="1"/>
</dbReference>
<dbReference type="GO" id="GO:0006935">
    <property type="term" value="P:chemotaxis"/>
    <property type="evidence" value="ECO:0007669"/>
    <property type="project" value="UniProtKB-UniRule"/>
</dbReference>
<dbReference type="CDD" id="cd00082">
    <property type="entry name" value="HisKA"/>
    <property type="match status" value="1"/>
</dbReference>
<dbReference type="CDD" id="cd16434">
    <property type="entry name" value="CheB-CheR_fusion"/>
    <property type="match status" value="1"/>
</dbReference>
<dbReference type="Pfam" id="PF03705">
    <property type="entry name" value="CheR_N"/>
    <property type="match status" value="1"/>
</dbReference>
<dbReference type="RefSeq" id="WP_090335611.1">
    <property type="nucleotide sequence ID" value="NZ_FNXY01000004.1"/>
</dbReference>
<keyword evidence="3" id="KW-0489">Methyltransferase</keyword>
<evidence type="ECO:0000313" key="14">
    <source>
        <dbReference type="Proteomes" id="UP000199532"/>
    </source>
</evidence>
<dbReference type="InterPro" id="IPR036097">
    <property type="entry name" value="HisK_dim/P_sf"/>
</dbReference>
<dbReference type="SUPFAM" id="SSF47384">
    <property type="entry name" value="Homodimeric domain of signal transducing histidine kinase"/>
    <property type="match status" value="1"/>
</dbReference>
<dbReference type="InterPro" id="IPR035909">
    <property type="entry name" value="CheB_C"/>
</dbReference>
<dbReference type="Pfam" id="PF02518">
    <property type="entry name" value="HATPase_c"/>
    <property type="match status" value="1"/>
</dbReference>
<dbReference type="InterPro" id="IPR013656">
    <property type="entry name" value="PAS_4"/>
</dbReference>
<organism evidence="13 14">
    <name type="scientific">Dyadobacter koreensis</name>
    <dbReference type="NCBI Taxonomy" id="408657"/>
    <lineage>
        <taxon>Bacteria</taxon>
        <taxon>Pseudomonadati</taxon>
        <taxon>Bacteroidota</taxon>
        <taxon>Cytophagia</taxon>
        <taxon>Cytophagales</taxon>
        <taxon>Spirosomataceae</taxon>
        <taxon>Dyadobacter</taxon>
    </lineage>
</organism>
<comment type="catalytic activity">
    <reaction evidence="1">
        <text>ATP + protein L-histidine = ADP + protein N-phospho-L-histidine.</text>
        <dbReference type="EC" id="2.7.13.3"/>
    </reaction>
</comment>
<dbReference type="PANTHER" id="PTHR24422:SF27">
    <property type="entry name" value="PROTEIN-GLUTAMATE O-METHYLTRANSFERASE"/>
    <property type="match status" value="1"/>
</dbReference>
<dbReference type="InterPro" id="IPR036804">
    <property type="entry name" value="CheR_N_sf"/>
</dbReference>
<evidence type="ECO:0000256" key="7">
    <source>
        <dbReference type="SAM" id="Coils"/>
    </source>
</evidence>
<dbReference type="InterPro" id="IPR000780">
    <property type="entry name" value="CheR_MeTrfase"/>
</dbReference>
<feature type="active site" evidence="6">
    <location>
        <position position="145"/>
    </location>
</feature>
<dbReference type="GO" id="GO:0000155">
    <property type="term" value="F:phosphorelay sensor kinase activity"/>
    <property type="evidence" value="ECO:0007669"/>
    <property type="project" value="InterPro"/>
</dbReference>
<dbReference type="Gene3D" id="3.30.450.20">
    <property type="entry name" value="PAS domain"/>
    <property type="match status" value="4"/>
</dbReference>
<dbReference type="CDD" id="cd00130">
    <property type="entry name" value="PAS"/>
    <property type="match status" value="2"/>
</dbReference>
<dbReference type="InterPro" id="IPR022642">
    <property type="entry name" value="CheR_C"/>
</dbReference>
<dbReference type="Gene3D" id="1.10.155.10">
    <property type="entry name" value="Chemotaxis receptor methyltransferase CheR, N-terminal domain"/>
    <property type="match status" value="1"/>
</dbReference>
<evidence type="ECO:0000259" key="9">
    <source>
        <dbReference type="PROSITE" id="PS50112"/>
    </source>
</evidence>
<keyword evidence="5" id="KW-0949">S-adenosyl-L-methionine</keyword>
<dbReference type="Pfam" id="PF01339">
    <property type="entry name" value="CheB_methylest"/>
    <property type="match status" value="1"/>
</dbReference>
<feature type="coiled-coil region" evidence="7">
    <location>
        <begin position="983"/>
        <end position="1021"/>
    </location>
</feature>
<accession>A0A1H6UM03</accession>
<dbReference type="InterPro" id="IPR050903">
    <property type="entry name" value="Bact_Chemotaxis_MeTrfase"/>
</dbReference>
<dbReference type="PROSITE" id="PS50123">
    <property type="entry name" value="CHER"/>
    <property type="match status" value="1"/>
</dbReference>
<keyword evidence="14" id="KW-1185">Reference proteome</keyword>
<dbReference type="Pfam" id="PF00512">
    <property type="entry name" value="HisKA"/>
    <property type="match status" value="1"/>
</dbReference>
<evidence type="ECO:0000256" key="2">
    <source>
        <dbReference type="ARBA" id="ARBA00001541"/>
    </source>
</evidence>
<dbReference type="InterPro" id="IPR029063">
    <property type="entry name" value="SAM-dependent_MTases_sf"/>
</dbReference>
<evidence type="ECO:0000259" key="8">
    <source>
        <dbReference type="PROSITE" id="PS50109"/>
    </source>
</evidence>
<reference evidence="13 14" key="1">
    <citation type="submission" date="2016-10" db="EMBL/GenBank/DDBJ databases">
        <authorList>
            <person name="de Groot N.N."/>
        </authorList>
    </citation>
    <scope>NUCLEOTIDE SEQUENCE [LARGE SCALE GENOMIC DNA]</scope>
    <source>
        <strain evidence="13 14">DSM 19938</strain>
    </source>
</reference>
<dbReference type="GO" id="GO:0032259">
    <property type="term" value="P:methylation"/>
    <property type="evidence" value="ECO:0007669"/>
    <property type="project" value="UniProtKB-KW"/>
</dbReference>
<dbReference type="GO" id="GO:0005737">
    <property type="term" value="C:cytoplasm"/>
    <property type="evidence" value="ECO:0007669"/>
    <property type="project" value="InterPro"/>
</dbReference>
<dbReference type="PROSITE" id="PS50109">
    <property type="entry name" value="HIS_KIN"/>
    <property type="match status" value="1"/>
</dbReference>
<feature type="domain" description="Histidine kinase" evidence="8">
    <location>
        <begin position="1297"/>
        <end position="1523"/>
    </location>
</feature>
<dbReference type="SUPFAM" id="SSF52738">
    <property type="entry name" value="Methylesterase CheB, C-terminal domain"/>
    <property type="match status" value="1"/>
</dbReference>
<feature type="domain" description="PAC" evidence="10">
    <location>
        <begin position="936"/>
        <end position="988"/>
    </location>
</feature>
<dbReference type="Gene3D" id="3.40.50.150">
    <property type="entry name" value="Vaccinia Virus protein VP39"/>
    <property type="match status" value="1"/>
</dbReference>
<feature type="active site" evidence="6">
    <location>
        <position position="53"/>
    </location>
</feature>
<evidence type="ECO:0000313" key="13">
    <source>
        <dbReference type="EMBL" id="SEI93329.1"/>
    </source>
</evidence>
<dbReference type="PROSITE" id="PS50112">
    <property type="entry name" value="PAS"/>
    <property type="match status" value="1"/>
</dbReference>
<evidence type="ECO:0000256" key="5">
    <source>
        <dbReference type="ARBA" id="ARBA00022691"/>
    </source>
</evidence>
<dbReference type="InterPro" id="IPR001610">
    <property type="entry name" value="PAC"/>
</dbReference>
<dbReference type="STRING" id="408657.SAMN04487995_2611"/>
<dbReference type="GO" id="GO:0008984">
    <property type="term" value="F:protein-glutamate methylesterase activity"/>
    <property type="evidence" value="ECO:0007669"/>
    <property type="project" value="InterPro"/>
</dbReference>
<dbReference type="InterPro" id="IPR003661">
    <property type="entry name" value="HisK_dim/P_dom"/>
</dbReference>
<dbReference type="InterPro" id="IPR022641">
    <property type="entry name" value="CheR_N"/>
</dbReference>
<dbReference type="SMART" id="SM00138">
    <property type="entry name" value="MeTrc"/>
    <property type="match status" value="1"/>
</dbReference>
<dbReference type="SUPFAM" id="SSF47757">
    <property type="entry name" value="Chemotaxis receptor methyltransferase CheR, N-terminal domain"/>
    <property type="match status" value="1"/>
</dbReference>
<dbReference type="Pfam" id="PF01739">
    <property type="entry name" value="CheR"/>
    <property type="match status" value="1"/>
</dbReference>
<dbReference type="SMART" id="SM00091">
    <property type="entry name" value="PAS"/>
    <property type="match status" value="3"/>
</dbReference>
<dbReference type="SUPFAM" id="SSF53335">
    <property type="entry name" value="S-adenosyl-L-methionine-dependent methyltransferases"/>
    <property type="match status" value="1"/>
</dbReference>
<dbReference type="Gene3D" id="1.10.287.130">
    <property type="match status" value="1"/>
</dbReference>
<keyword evidence="4" id="KW-0808">Transferase</keyword>
<dbReference type="PROSITE" id="PS50113">
    <property type="entry name" value="PAC"/>
    <property type="match status" value="1"/>
</dbReference>
<evidence type="ECO:0000256" key="3">
    <source>
        <dbReference type="ARBA" id="ARBA00022603"/>
    </source>
</evidence>
<sequence>MSKNIAPPDKSRPDANPIPVVAIGASAGGLEAVSQIFENLSPNTGMAYVYIQHLSPTYESRLSEILSRVTQMPVFEAEHLMELKANSVYIIPPDKDMEVEGNRLELINRQPRPIMHMPIDKFLISLAKREKEGAIGIILSGMAHDGTLGLKAIKVAGGITIAQNETAKHLSMPRSAIQEGVVDMVLSPMDIAKELERLGSKSAVLNLAAVNADEEDAGKVDEDLKQILLFLKRAVGVDFDHYKMSTIRRRISRRMLLYKLDTLRDYVVYLQQYPSEAENLYNDLLINVTNFFRDSEVMEYLKKKLFPQIIKTKSPEDTIRIWIPACSTGQEAYSLAMILVELLGENSSTTIQIFASDLSEFAIAKARQGLYTKSEVSDVTPVRLQRFFLKRDDKYAIKKSIRDLCVFAPHNVLRDPPFSRLDMISCRNLLIYLDTVFQQKIMATFHYALNPEGLLLLGNSEAVGSSVSLFSQLDKKQKVFMRKSRETGKATFDMNIRWNVETRLGNVKSSPVQRQSNQLPAPARDLDKEVDSLLLKKYVPACIVVDQDLEILQFRGSTGLFLEHAPGKASFNLLKMARPSLVFELRNAIHKSRKSGETAKKSGLEMKVNDRLHYVKIEVVPLRSFEDQFLFLVLFEEIAHSISADENTPNFRDDRIKQLEMELSSLRKDMHSIIEEQETSNEELQSANEEIVSSNEELQSINEELETSKEEIESTNEELLTINQELQIRNDQLTEAYGYSEAIFSTIGEATLLLDRQLQVKSANKAFYKIFHVQQEDIEGKMFYELHKGQWDIAQLRQLLEEVITNNVHIKAYEVCLNFAGIGEKTMLLHARKVVQHERKEVILLVIEDVTEQRRVQHMLEERQAWFHDMIDHAPALIWVTGPEGRINFLNKAFLEFSGLENQDNPDLSFADLIHPEDRSHYDRTFARNFEGQNIFSIEYRLQRRDGEYRWVLETAKPMFSPEKKFTGYIGNGTDIHLQKTLSQQLNSHVKERTQQLKETNEELEISNRELRKTADRLQSVLNGVPAAITLMEALKPDGAETVSDFITSVYNEKALEFNGQSSDDIIGRSWMESHPDLKDTELFDLYLHVLETGEPVYKEISDLTSGGDKHYAFFITRQIDENGVVVTILDISERKTAEVKLIRMMENLQAVLDCSPGSISYLKPIYDQAGDVKDFRLEVYNQNFAKEYNKPLSALADKRATELFSEEDVKKMKRVLSTGERSYEEIYQEQDDKWIGISVVRHKSGVVIAGLNITSLKEAERQQSKWVQQLEESNEMIQSLEQMRQYISHRGEFLRATSHDLRGTFGIIMGATALLNLMDTEEDRNKSLDMLQRNLRQVTSMLNQLLDYSRLEAGKEKIEVTSFDLSELLSGLCESMIQISRDKGLELNVSEHTALIVRNDAVKIRRIAQNLILNALKYTDDGSVSVRWGSVNTVMNEIKSDKWFIEIEDTGNGLSQNLVTKLTHQNWDKDQLTPFQNVGSSTGEGIGLFIVKRLCELLAGELTIESKTGEGTLFRIVFPLEYQESSNNKI</sequence>
<dbReference type="SMART" id="SM00387">
    <property type="entry name" value="HATPase_c"/>
    <property type="match status" value="1"/>
</dbReference>
<name>A0A1H6UM03_9BACT</name>
<dbReference type="GO" id="GO:0000156">
    <property type="term" value="F:phosphorelay response regulator activity"/>
    <property type="evidence" value="ECO:0007669"/>
    <property type="project" value="InterPro"/>
</dbReference>
<protein>
    <submittedName>
        <fullName evidence="13">Two-component system, chemotaxis family, CheB/CheR fusion protein</fullName>
    </submittedName>
</protein>
<dbReference type="SUPFAM" id="SSF55874">
    <property type="entry name" value="ATPase domain of HSP90 chaperone/DNA topoisomerase II/histidine kinase"/>
    <property type="match status" value="1"/>
</dbReference>
<dbReference type="InterPro" id="IPR003594">
    <property type="entry name" value="HATPase_dom"/>
</dbReference>
<dbReference type="GO" id="GO:0008983">
    <property type="term" value="F:protein-glutamate O-methyltransferase activity"/>
    <property type="evidence" value="ECO:0007669"/>
    <property type="project" value="UniProtKB-EC"/>
</dbReference>
<dbReference type="InterPro" id="IPR000014">
    <property type="entry name" value="PAS"/>
</dbReference>
<feature type="active site" evidence="6">
    <location>
        <position position="26"/>
    </location>
</feature>
<dbReference type="Pfam" id="PF08448">
    <property type="entry name" value="PAS_4"/>
    <property type="match status" value="2"/>
</dbReference>
<dbReference type="OrthoDB" id="9816309at2"/>
<evidence type="ECO:0000256" key="4">
    <source>
        <dbReference type="ARBA" id="ARBA00022679"/>
    </source>
</evidence>
<keyword evidence="6" id="KW-0145">Chemotaxis</keyword>
<dbReference type="InterPro" id="IPR035965">
    <property type="entry name" value="PAS-like_dom_sf"/>
</dbReference>